<reference evidence="1 2" key="1">
    <citation type="submission" date="2022-11" db="EMBL/GenBank/DDBJ databases">
        <title>The characterization of three novel Bacteroidetes species and genomic analysis of their roles in tidal elemental geochemical cycles.</title>
        <authorList>
            <person name="Ma K.-J."/>
        </authorList>
    </citation>
    <scope>NUCLEOTIDE SEQUENCE [LARGE SCALE GENOMIC DNA]</scope>
    <source>
        <strain evidence="1 2">M82</strain>
    </source>
</reference>
<proteinExistence type="predicted"/>
<comment type="caution">
    <text evidence="1">The sequence shown here is derived from an EMBL/GenBank/DDBJ whole genome shotgun (WGS) entry which is preliminary data.</text>
</comment>
<name>A0ABT3RJA4_9BACT</name>
<gene>
    <name evidence="1" type="ORF">OO017_18175</name>
</gene>
<dbReference type="EMBL" id="JAPFQO010000013">
    <property type="protein sequence ID" value="MCX2741890.1"/>
    <property type="molecule type" value="Genomic_DNA"/>
</dbReference>
<organism evidence="1 2">
    <name type="scientific">Pontibacter anaerobius</name>
    <dbReference type="NCBI Taxonomy" id="2993940"/>
    <lineage>
        <taxon>Bacteria</taxon>
        <taxon>Pseudomonadati</taxon>
        <taxon>Bacteroidota</taxon>
        <taxon>Cytophagia</taxon>
        <taxon>Cytophagales</taxon>
        <taxon>Hymenobacteraceae</taxon>
        <taxon>Pontibacter</taxon>
    </lineage>
</organism>
<evidence type="ECO:0000313" key="2">
    <source>
        <dbReference type="Proteomes" id="UP001207228"/>
    </source>
</evidence>
<sequence length="136" mass="16125">MLKKDFATIAVNHHESLLHITWLRQTTDEEFKEVYKTGLETALQNELRYFLSDNSVGINLAMALQSWVAAYGAEIIEHLKLERYARVVPQDVFHEIVSYKMYEYIETMDHSQLEFKVFYKLDDARRWLLQPLSPQN</sequence>
<dbReference type="Proteomes" id="UP001207228">
    <property type="component" value="Unassembled WGS sequence"/>
</dbReference>
<keyword evidence="2" id="KW-1185">Reference proteome</keyword>
<evidence type="ECO:0000313" key="1">
    <source>
        <dbReference type="EMBL" id="MCX2741890.1"/>
    </source>
</evidence>
<accession>A0ABT3RJA4</accession>
<dbReference type="RefSeq" id="WP_266054124.1">
    <property type="nucleotide sequence ID" value="NZ_JAPFQO010000013.1"/>
</dbReference>
<protein>
    <submittedName>
        <fullName evidence="1">STAS/SEC14 domain-containing protein</fullName>
    </submittedName>
</protein>